<dbReference type="EMBL" id="MFQH01000024">
    <property type="protein sequence ID" value="OGH77411.1"/>
    <property type="molecule type" value="Genomic_DNA"/>
</dbReference>
<sequence length="235" mass="26824">MIRRPADITIEEPPIEKLTRQHSCLRRSCFSCLSFLLIILGISLLILKFTLNAQTKELKKIPAEISRAVPVYDPDNIESISLTAGSERSRGVEMAAFLPKLMVAPIILTLDRGNNIIKTYRPDVVNQISEKTSWFDKFLILIKTNVADHRDEIRLEWKKLPTDAKFIQEYYDTELKKQGFIITSHSDTEHIRQFTFSKNGIEGSVYTEDNPTTPETDTVILTITMTATSTQNYVN</sequence>
<reference evidence="2 3" key="1">
    <citation type="journal article" date="2016" name="Nat. Commun.">
        <title>Thousands of microbial genomes shed light on interconnected biogeochemical processes in an aquifer system.</title>
        <authorList>
            <person name="Anantharaman K."/>
            <person name="Brown C.T."/>
            <person name="Hug L.A."/>
            <person name="Sharon I."/>
            <person name="Castelle C.J."/>
            <person name="Probst A.J."/>
            <person name="Thomas B.C."/>
            <person name="Singh A."/>
            <person name="Wilkins M.J."/>
            <person name="Karaoz U."/>
            <person name="Brodie E.L."/>
            <person name="Williams K.H."/>
            <person name="Hubbard S.S."/>
            <person name="Banfield J.F."/>
        </authorList>
    </citation>
    <scope>NUCLEOTIDE SEQUENCE [LARGE SCALE GENOMIC DNA]</scope>
</reference>
<keyword evidence="1" id="KW-0812">Transmembrane</keyword>
<name>A0A1F6N0K8_9BACT</name>
<comment type="caution">
    <text evidence="2">The sequence shown here is derived from an EMBL/GenBank/DDBJ whole genome shotgun (WGS) entry which is preliminary data.</text>
</comment>
<keyword evidence="1" id="KW-1133">Transmembrane helix</keyword>
<evidence type="ECO:0000256" key="1">
    <source>
        <dbReference type="SAM" id="Phobius"/>
    </source>
</evidence>
<organism evidence="2 3">
    <name type="scientific">Candidatus Magasanikbacteria bacterium RIFCSPLOWO2_01_FULL_40_15</name>
    <dbReference type="NCBI Taxonomy" id="1798686"/>
    <lineage>
        <taxon>Bacteria</taxon>
        <taxon>Candidatus Magasanikiibacteriota</taxon>
    </lineage>
</organism>
<accession>A0A1F6N0K8</accession>
<protein>
    <submittedName>
        <fullName evidence="2">Uncharacterized protein</fullName>
    </submittedName>
</protein>
<keyword evidence="1" id="KW-0472">Membrane</keyword>
<dbReference type="AlphaFoldDB" id="A0A1F6N0K8"/>
<evidence type="ECO:0000313" key="3">
    <source>
        <dbReference type="Proteomes" id="UP000177040"/>
    </source>
</evidence>
<proteinExistence type="predicted"/>
<evidence type="ECO:0000313" key="2">
    <source>
        <dbReference type="EMBL" id="OGH77411.1"/>
    </source>
</evidence>
<gene>
    <name evidence="2" type="ORF">A2983_01775</name>
</gene>
<feature type="transmembrane region" description="Helical" evidence="1">
    <location>
        <begin position="30"/>
        <end position="51"/>
    </location>
</feature>
<dbReference type="Proteomes" id="UP000177040">
    <property type="component" value="Unassembled WGS sequence"/>
</dbReference>